<name>A0A1F5SUM0_9BACT</name>
<dbReference type="Proteomes" id="UP000176915">
    <property type="component" value="Unassembled WGS sequence"/>
</dbReference>
<sequence>MADKKALNSTKSLVPVKYYEIFAYRLIGLTYKQIGSKTNYSEGYIKHLFCSKGVLFEFWLSWLKMAKEESIEEALTMMFGHLPDIVRANIIDAKTTGSMIGIAARKILFEYTLGKPEERLKLDAKLGIYTFADWIKAETLKDKANKQANKYETEQAGDIS</sequence>
<gene>
    <name evidence="1" type="ORF">A3H09_02085</name>
</gene>
<accession>A0A1F5SUM0</accession>
<evidence type="ECO:0000313" key="1">
    <source>
        <dbReference type="EMBL" id="OGF30414.1"/>
    </source>
</evidence>
<proteinExistence type="predicted"/>
<organism evidence="1 2">
    <name type="scientific">Candidatus Falkowbacteria bacterium RIFCSPLOWO2_12_FULL_45_13</name>
    <dbReference type="NCBI Taxonomy" id="1797991"/>
    <lineage>
        <taxon>Bacteria</taxon>
        <taxon>Candidatus Falkowiibacteriota</taxon>
    </lineage>
</organism>
<reference evidence="1 2" key="1">
    <citation type="journal article" date="2016" name="Nat. Commun.">
        <title>Thousands of microbial genomes shed light on interconnected biogeochemical processes in an aquifer system.</title>
        <authorList>
            <person name="Anantharaman K."/>
            <person name="Brown C.T."/>
            <person name="Hug L.A."/>
            <person name="Sharon I."/>
            <person name="Castelle C.J."/>
            <person name="Probst A.J."/>
            <person name="Thomas B.C."/>
            <person name="Singh A."/>
            <person name="Wilkins M.J."/>
            <person name="Karaoz U."/>
            <person name="Brodie E.L."/>
            <person name="Williams K.H."/>
            <person name="Hubbard S.S."/>
            <person name="Banfield J.F."/>
        </authorList>
    </citation>
    <scope>NUCLEOTIDE SEQUENCE [LARGE SCALE GENOMIC DNA]</scope>
</reference>
<dbReference type="AlphaFoldDB" id="A0A1F5SUM0"/>
<dbReference type="EMBL" id="MFFY01000052">
    <property type="protein sequence ID" value="OGF30414.1"/>
    <property type="molecule type" value="Genomic_DNA"/>
</dbReference>
<comment type="caution">
    <text evidence="1">The sequence shown here is derived from an EMBL/GenBank/DDBJ whole genome shotgun (WGS) entry which is preliminary data.</text>
</comment>
<evidence type="ECO:0000313" key="2">
    <source>
        <dbReference type="Proteomes" id="UP000176915"/>
    </source>
</evidence>
<protein>
    <submittedName>
        <fullName evidence="1">Uncharacterized protein</fullName>
    </submittedName>
</protein>